<feature type="domain" description="ABC transporter" evidence="5">
    <location>
        <begin position="22"/>
        <end position="275"/>
    </location>
</feature>
<dbReference type="SUPFAM" id="SSF52540">
    <property type="entry name" value="P-loop containing nucleoside triphosphate hydrolases"/>
    <property type="match status" value="1"/>
</dbReference>
<keyword evidence="2" id="KW-0813">Transport</keyword>
<comment type="caution">
    <text evidence="6">The sequence shown here is derived from an EMBL/GenBank/DDBJ whole genome shotgun (WGS) entry which is preliminary data.</text>
</comment>
<keyword evidence="3" id="KW-0547">Nucleotide-binding</keyword>
<dbReference type="GO" id="GO:0016887">
    <property type="term" value="F:ATP hydrolysis activity"/>
    <property type="evidence" value="ECO:0007669"/>
    <property type="project" value="InterPro"/>
</dbReference>
<dbReference type="Pfam" id="PF00005">
    <property type="entry name" value="ABC_tran"/>
    <property type="match status" value="1"/>
</dbReference>
<dbReference type="InterPro" id="IPR017871">
    <property type="entry name" value="ABC_transporter-like_CS"/>
</dbReference>
<evidence type="ECO:0000256" key="3">
    <source>
        <dbReference type="ARBA" id="ARBA00022741"/>
    </source>
</evidence>
<gene>
    <name evidence="6" type="ORF">ENM84_03270</name>
</gene>
<dbReference type="Pfam" id="PF08352">
    <property type="entry name" value="oligo_HPY"/>
    <property type="match status" value="1"/>
</dbReference>
<dbReference type="PROSITE" id="PS50893">
    <property type="entry name" value="ABC_TRANSPORTER_2"/>
    <property type="match status" value="1"/>
</dbReference>
<name>A0A7C5XJX6_9CREN</name>
<organism evidence="6">
    <name type="scientific">Ignisphaera aggregans</name>
    <dbReference type="NCBI Taxonomy" id="334771"/>
    <lineage>
        <taxon>Archaea</taxon>
        <taxon>Thermoproteota</taxon>
        <taxon>Thermoprotei</taxon>
        <taxon>Desulfurococcales</taxon>
        <taxon>Desulfurococcaceae</taxon>
        <taxon>Ignisphaera</taxon>
    </lineage>
</organism>
<keyword evidence="4 6" id="KW-0067">ATP-binding</keyword>
<dbReference type="CDD" id="cd03257">
    <property type="entry name" value="ABC_NikE_OppD_transporters"/>
    <property type="match status" value="1"/>
</dbReference>
<dbReference type="AlphaFoldDB" id="A0A7C5XJX6"/>
<dbReference type="InterPro" id="IPR050319">
    <property type="entry name" value="ABC_transp_ATP-bind"/>
</dbReference>
<dbReference type="PROSITE" id="PS00211">
    <property type="entry name" value="ABC_TRANSPORTER_1"/>
    <property type="match status" value="1"/>
</dbReference>
<evidence type="ECO:0000256" key="2">
    <source>
        <dbReference type="ARBA" id="ARBA00022448"/>
    </source>
</evidence>
<dbReference type="InterPro" id="IPR003439">
    <property type="entry name" value="ABC_transporter-like_ATP-bd"/>
</dbReference>
<proteinExistence type="inferred from homology"/>
<dbReference type="GO" id="GO:0015833">
    <property type="term" value="P:peptide transport"/>
    <property type="evidence" value="ECO:0007669"/>
    <property type="project" value="InterPro"/>
</dbReference>
<accession>A0A7C5XJX6</accession>
<protein>
    <submittedName>
        <fullName evidence="6">ABC transporter ATP-binding protein</fullName>
    </submittedName>
</protein>
<dbReference type="SMART" id="SM00382">
    <property type="entry name" value="AAA"/>
    <property type="match status" value="1"/>
</dbReference>
<dbReference type="NCBIfam" id="TIGR01727">
    <property type="entry name" value="oligo_HPY"/>
    <property type="match status" value="1"/>
</dbReference>
<dbReference type="GO" id="GO:0005524">
    <property type="term" value="F:ATP binding"/>
    <property type="evidence" value="ECO:0007669"/>
    <property type="project" value="UniProtKB-KW"/>
</dbReference>
<dbReference type="PANTHER" id="PTHR43776:SF7">
    <property type="entry name" value="D,D-DIPEPTIDE TRANSPORT ATP-BINDING PROTEIN DDPF-RELATED"/>
    <property type="match status" value="1"/>
</dbReference>
<comment type="similarity">
    <text evidence="1">Belongs to the ABC transporter superfamily.</text>
</comment>
<dbReference type="InterPro" id="IPR027417">
    <property type="entry name" value="P-loop_NTPase"/>
</dbReference>
<dbReference type="GO" id="GO:0055085">
    <property type="term" value="P:transmembrane transport"/>
    <property type="evidence" value="ECO:0007669"/>
    <property type="project" value="UniProtKB-ARBA"/>
</dbReference>
<dbReference type="InterPro" id="IPR003593">
    <property type="entry name" value="AAA+_ATPase"/>
</dbReference>
<dbReference type="InterPro" id="IPR013563">
    <property type="entry name" value="Oligopep_ABC_C"/>
</dbReference>
<dbReference type="PANTHER" id="PTHR43776">
    <property type="entry name" value="TRANSPORT ATP-BINDING PROTEIN"/>
    <property type="match status" value="1"/>
</dbReference>
<dbReference type="EMBL" id="DRZI01000137">
    <property type="protein sequence ID" value="HHP81664.1"/>
    <property type="molecule type" value="Genomic_DNA"/>
</dbReference>
<evidence type="ECO:0000259" key="5">
    <source>
        <dbReference type="PROSITE" id="PS50893"/>
    </source>
</evidence>
<evidence type="ECO:0000256" key="1">
    <source>
        <dbReference type="ARBA" id="ARBA00005417"/>
    </source>
</evidence>
<dbReference type="Gene3D" id="3.40.50.300">
    <property type="entry name" value="P-loop containing nucleotide triphosphate hydrolases"/>
    <property type="match status" value="1"/>
</dbReference>
<evidence type="ECO:0000256" key="4">
    <source>
        <dbReference type="ARBA" id="ARBA00022840"/>
    </source>
</evidence>
<sequence>MEEKYCVGFILKKVKVMSENIIETRNIKVVFSVRKGLLKRIKFAAVDNVSISIPKGSIVGLLGESGSGKTTLGKVTLALLKPASGEVLFQGKNIFNMSKEEFKYYRLNAQYIPQDPYASIHPFKTVKDVLTDIVMYHQLAKSYREAVEMAKDVMSKAGLNPPERFLNRYPFQLSGGERQRLSIARALILRPAYIVADEPVTMLDASLKSSTIKTLRDMVNAIGSSLLFITHEITLLQFFGMKTRIGVMYLGKIVEEGYIKDVLENPMHPYTQALIAAIPIADPKARETRRLILKSSIPSPLNRPSGCVLSDRCPYAMDICRREEPILKEVKAYHKIACHLYN</sequence>
<evidence type="ECO:0000313" key="6">
    <source>
        <dbReference type="EMBL" id="HHP81664.1"/>
    </source>
</evidence>
<reference evidence="6" key="1">
    <citation type="journal article" date="2020" name="mSystems">
        <title>Genome- and Community-Level Interaction Insights into Carbon Utilization and Element Cycling Functions of Hydrothermarchaeota in Hydrothermal Sediment.</title>
        <authorList>
            <person name="Zhou Z."/>
            <person name="Liu Y."/>
            <person name="Xu W."/>
            <person name="Pan J."/>
            <person name="Luo Z.H."/>
            <person name="Li M."/>
        </authorList>
    </citation>
    <scope>NUCLEOTIDE SEQUENCE [LARGE SCALE GENOMIC DNA]</scope>
    <source>
        <strain evidence="6">SpSt-1121</strain>
    </source>
</reference>